<dbReference type="Proteomes" id="UP000198546">
    <property type="component" value="Chromosome i"/>
</dbReference>
<dbReference type="Pfam" id="PF19730">
    <property type="entry name" value="DUF6221"/>
    <property type="match status" value="1"/>
</dbReference>
<dbReference type="AlphaFoldDB" id="A0A1G6UKI1"/>
<dbReference type="OrthoDB" id="4290974at2"/>
<organism evidence="1 2">
    <name type="scientific">Auraticoccus monumenti</name>
    <dbReference type="NCBI Taxonomy" id="675864"/>
    <lineage>
        <taxon>Bacteria</taxon>
        <taxon>Bacillati</taxon>
        <taxon>Actinomycetota</taxon>
        <taxon>Actinomycetes</taxon>
        <taxon>Propionibacteriales</taxon>
        <taxon>Propionibacteriaceae</taxon>
        <taxon>Auraticoccus</taxon>
    </lineage>
</organism>
<dbReference type="InterPro" id="IPR046193">
    <property type="entry name" value="DUF6221"/>
</dbReference>
<evidence type="ECO:0000313" key="2">
    <source>
        <dbReference type="Proteomes" id="UP000198546"/>
    </source>
</evidence>
<protein>
    <submittedName>
        <fullName evidence="1">Uncharacterized protein</fullName>
    </submittedName>
</protein>
<sequence length="108" mass="12251">MTTLTEFLLARIAEDEAVAQGVRPHENLSTRDLTDLGFVNRDGYARCTVTSGRVLAECEAKRRIVTAARDYSPELEHGDNGEWALEMALQALALPYAEHEDYREEWRP</sequence>
<reference evidence="1 2" key="1">
    <citation type="submission" date="2016-10" db="EMBL/GenBank/DDBJ databases">
        <authorList>
            <person name="de Groot N.N."/>
        </authorList>
    </citation>
    <scope>NUCLEOTIDE SEQUENCE [LARGE SCALE GENOMIC DNA]</scope>
    <source>
        <strain evidence="1 2">MON 2.2</strain>
    </source>
</reference>
<keyword evidence="2" id="KW-1185">Reference proteome</keyword>
<evidence type="ECO:0000313" key="1">
    <source>
        <dbReference type="EMBL" id="SDD41789.1"/>
    </source>
</evidence>
<proteinExistence type="predicted"/>
<gene>
    <name evidence="1" type="ORF">SAMN04489747_0907</name>
</gene>
<dbReference type="EMBL" id="LT629688">
    <property type="protein sequence ID" value="SDD41789.1"/>
    <property type="molecule type" value="Genomic_DNA"/>
</dbReference>
<accession>A0A1G6UKI1</accession>
<dbReference type="STRING" id="675864.SAMN04489747_0907"/>
<dbReference type="RefSeq" id="WP_090591049.1">
    <property type="nucleotide sequence ID" value="NZ_LT629688.1"/>
</dbReference>
<name>A0A1G6UKI1_9ACTN</name>